<protein>
    <recommendedName>
        <fullName evidence="3">GWxTD domain-containing protein</fullName>
    </recommendedName>
</protein>
<feature type="signal peptide" evidence="2">
    <location>
        <begin position="1"/>
        <end position="27"/>
    </location>
</feature>
<reference evidence="5" key="1">
    <citation type="submission" date="2018-02" db="EMBL/GenBank/DDBJ databases">
        <authorList>
            <person name="Hausmann B."/>
        </authorList>
    </citation>
    <scope>NUCLEOTIDE SEQUENCE [LARGE SCALE GENOMIC DNA]</scope>
    <source>
        <strain evidence="5">Peat soil MAG SbA5</strain>
    </source>
</reference>
<proteinExistence type="predicted"/>
<accession>A0A2N9LEX1</accession>
<feature type="chain" id="PRO_5014640836" description="GWxTD domain-containing protein" evidence="2">
    <location>
        <begin position="28"/>
        <end position="585"/>
    </location>
</feature>
<evidence type="ECO:0000256" key="2">
    <source>
        <dbReference type="SAM" id="SignalP"/>
    </source>
</evidence>
<dbReference type="OrthoDB" id="101347at2"/>
<name>A0A2N9LEX1_9BACT</name>
<feature type="region of interest" description="Disordered" evidence="1">
    <location>
        <begin position="34"/>
        <end position="61"/>
    </location>
</feature>
<evidence type="ECO:0000259" key="3">
    <source>
        <dbReference type="Pfam" id="PF20094"/>
    </source>
</evidence>
<dbReference type="NCBIfam" id="TIGR04514">
    <property type="entry name" value="GWxTD_dom"/>
    <property type="match status" value="1"/>
</dbReference>
<keyword evidence="2" id="KW-0732">Signal</keyword>
<evidence type="ECO:0000256" key="1">
    <source>
        <dbReference type="SAM" id="MobiDB-lite"/>
    </source>
</evidence>
<feature type="compositionally biased region" description="Low complexity" evidence="1">
    <location>
        <begin position="38"/>
        <end position="53"/>
    </location>
</feature>
<dbReference type="Proteomes" id="UP000239735">
    <property type="component" value="Unassembled WGS sequence"/>
</dbReference>
<organism evidence="4 5">
    <name type="scientific">Candidatus Sulfuritelmatomonas gaucii</name>
    <dbReference type="NCBI Taxonomy" id="2043161"/>
    <lineage>
        <taxon>Bacteria</taxon>
        <taxon>Pseudomonadati</taxon>
        <taxon>Acidobacteriota</taxon>
        <taxon>Terriglobia</taxon>
        <taxon>Terriglobales</taxon>
        <taxon>Acidobacteriaceae</taxon>
        <taxon>Candidatus Sulfuritelmatomonas</taxon>
    </lineage>
</organism>
<dbReference type="Pfam" id="PF20094">
    <property type="entry name" value="GWxTD_dom"/>
    <property type="match status" value="1"/>
</dbReference>
<sequence length="585" mass="65955">MMFNSCRFLTIVVGSGLLFIPASSLLARQNKGAAASDGQTQAQAQNGQDQDTNPLDRPLSDKERYKQQKELRQELKGPYKTWLNEEVPYIITDEERKAFMSLSNDEEREAFIENFWLRRNPNPDSPENEYREEHYRRIQYANDHFAAGKPGWKTDRGRIYIMWGPPDSTDSHPSGGMYERPMDEGGGETSTFPFEVWHYRYLPSIGENIDIEFVDTCMCGDYHFTIDRSEKDALLHVPGAGLTQWEEMNHQDKTDRFKGGGLENLGNGPMGTEQQGKEFDRIELAAKLFAPPPQQFKDLNADLDEFNSTHKLLSGPPFPFDVRTDFVKVTDSMDLVPITIQIKNSDVTFDTKDGVSKGVVNILGRVTTIMHKTVQTFEDTVDIEEPSELLEKARNGKHVYWKELPLQPGLYRLDIAIKDVNNPDHIGIYGRALNVPFFEDEKLGASSLILADQMYTVPSRQIGGDEYIIGNTFVRPRVAENPATPVSFNRNQGLNFWVQFYNLGIDEATKSNSATVTYQIADASGTVILQKELTSKDLGAHSDQLTVEKTLDIAGLSPGRYKVTVKVDDAISKQEIAQSAPFVVQ</sequence>
<dbReference type="AlphaFoldDB" id="A0A2N9LEX1"/>
<gene>
    <name evidence="4" type="ORF">SBA5_310009</name>
</gene>
<dbReference type="EMBL" id="OKRB01000088">
    <property type="protein sequence ID" value="SPE21614.1"/>
    <property type="molecule type" value="Genomic_DNA"/>
</dbReference>
<feature type="domain" description="GWxTD" evidence="3">
    <location>
        <begin position="83"/>
        <end position="171"/>
    </location>
</feature>
<evidence type="ECO:0000313" key="5">
    <source>
        <dbReference type="Proteomes" id="UP000239735"/>
    </source>
</evidence>
<evidence type="ECO:0000313" key="4">
    <source>
        <dbReference type="EMBL" id="SPE21614.1"/>
    </source>
</evidence>
<dbReference type="InterPro" id="IPR030959">
    <property type="entry name" value="GWxTD_dom"/>
</dbReference>